<dbReference type="Gene3D" id="3.30.465.10">
    <property type="match status" value="1"/>
</dbReference>
<protein>
    <recommendedName>
        <fullName evidence="2">FAD-binding PCMH-type domain-containing protein</fullName>
    </recommendedName>
</protein>
<dbReference type="PANTHER" id="PTHR11748">
    <property type="entry name" value="D-LACTATE DEHYDROGENASE"/>
    <property type="match status" value="1"/>
</dbReference>
<dbReference type="InterPro" id="IPR016169">
    <property type="entry name" value="FAD-bd_PCMH_sub2"/>
</dbReference>
<gene>
    <name evidence="3" type="ORF">METZ01_LOCUS384188</name>
</gene>
<dbReference type="Gene3D" id="3.30.43.10">
    <property type="entry name" value="Uridine Diphospho-n-acetylenolpyruvylglucosamine Reductase, domain 2"/>
    <property type="match status" value="1"/>
</dbReference>
<feature type="non-terminal residue" evidence="3">
    <location>
        <position position="1"/>
    </location>
</feature>
<dbReference type="EMBL" id="UINC01142785">
    <property type="protein sequence ID" value="SVD31334.1"/>
    <property type="molecule type" value="Genomic_DNA"/>
</dbReference>
<dbReference type="GO" id="GO:0071949">
    <property type="term" value="F:FAD binding"/>
    <property type="evidence" value="ECO:0007669"/>
    <property type="project" value="InterPro"/>
</dbReference>
<dbReference type="InterPro" id="IPR006094">
    <property type="entry name" value="Oxid_FAD_bind_N"/>
</dbReference>
<dbReference type="GO" id="GO:0008720">
    <property type="term" value="F:D-lactate dehydrogenase (NAD+) activity"/>
    <property type="evidence" value="ECO:0007669"/>
    <property type="project" value="TreeGrafter"/>
</dbReference>
<name>A0A382UAK8_9ZZZZ</name>
<feature type="non-terminal residue" evidence="3">
    <location>
        <position position="295"/>
    </location>
</feature>
<evidence type="ECO:0000313" key="3">
    <source>
        <dbReference type="EMBL" id="SVD31334.1"/>
    </source>
</evidence>
<comment type="similarity">
    <text evidence="1">Belongs to the FAD-binding oxidoreductase/transferase type 4 family.</text>
</comment>
<accession>A0A382UAK8</accession>
<evidence type="ECO:0000259" key="2">
    <source>
        <dbReference type="PROSITE" id="PS51387"/>
    </source>
</evidence>
<dbReference type="PANTHER" id="PTHR11748:SF111">
    <property type="entry name" value="D-LACTATE DEHYDROGENASE, MITOCHONDRIAL-RELATED"/>
    <property type="match status" value="1"/>
</dbReference>
<feature type="domain" description="FAD-binding PCMH-type" evidence="2">
    <location>
        <begin position="14"/>
        <end position="242"/>
    </location>
</feature>
<dbReference type="PROSITE" id="PS51387">
    <property type="entry name" value="FAD_PCMH"/>
    <property type="match status" value="1"/>
</dbReference>
<dbReference type="GO" id="GO:1903457">
    <property type="term" value="P:lactate catabolic process"/>
    <property type="evidence" value="ECO:0007669"/>
    <property type="project" value="TreeGrafter"/>
</dbReference>
<proteinExistence type="inferred from homology"/>
<organism evidence="3">
    <name type="scientific">marine metagenome</name>
    <dbReference type="NCBI Taxonomy" id="408172"/>
    <lineage>
        <taxon>unclassified sequences</taxon>
        <taxon>metagenomes</taxon>
        <taxon>ecological metagenomes</taxon>
    </lineage>
</organism>
<dbReference type="Pfam" id="PF01565">
    <property type="entry name" value="FAD_binding_4"/>
    <property type="match status" value="1"/>
</dbReference>
<dbReference type="SUPFAM" id="SSF56176">
    <property type="entry name" value="FAD-binding/transporter-associated domain-like"/>
    <property type="match status" value="1"/>
</dbReference>
<dbReference type="AlphaFoldDB" id="A0A382UAK8"/>
<dbReference type="InterPro" id="IPR016167">
    <property type="entry name" value="FAD-bd_PCMH_sub1"/>
</dbReference>
<dbReference type="InterPro" id="IPR016166">
    <property type="entry name" value="FAD-bd_PCMH"/>
</dbReference>
<dbReference type="InterPro" id="IPR036318">
    <property type="entry name" value="FAD-bd_PCMH-like_sf"/>
</dbReference>
<evidence type="ECO:0000256" key="1">
    <source>
        <dbReference type="ARBA" id="ARBA00008000"/>
    </source>
</evidence>
<dbReference type="GO" id="GO:0004458">
    <property type="term" value="F:D-lactate dehydrogenase (cytochrome) activity"/>
    <property type="evidence" value="ECO:0007669"/>
    <property type="project" value="TreeGrafter"/>
</dbReference>
<reference evidence="3" key="1">
    <citation type="submission" date="2018-05" db="EMBL/GenBank/DDBJ databases">
        <authorList>
            <person name="Lanie J.A."/>
            <person name="Ng W.-L."/>
            <person name="Kazmierczak K.M."/>
            <person name="Andrzejewski T.M."/>
            <person name="Davidsen T.M."/>
            <person name="Wayne K.J."/>
            <person name="Tettelin H."/>
            <person name="Glass J.I."/>
            <person name="Rusch D."/>
            <person name="Podicherti R."/>
            <person name="Tsui H.-C.T."/>
            <person name="Winkler M.E."/>
        </authorList>
    </citation>
    <scope>NUCLEOTIDE SEQUENCE</scope>
</reference>
<sequence length="295" mass="33081">WIDRLSYSRDASVYRMVPEAVARPRNNKEIEILFDYSRNNKIPITFRTAGTSLSGQSVTNGILVEIKDYWNRFKVFDEGRKIMLQPGVNGGTANKILARYHRKIGPDPASLNAACIGGIVSNNSSGMVCGTEYNSYNTLDSIRFMLSNGHVYDSGVKGDSEKFKYNEPKIFKVLLDIKETILNNKSLYNKIINKYRIKNTIGYSMNSFIDYSDPLDIFSHLLVGSEGTLAFISSVTLNTISDFEHKATGLIIYNNSRSACNFVTDFKDSGATAIEFLDDRSLKTAVNIHKPPYNS</sequence>